<evidence type="ECO:0000256" key="7">
    <source>
        <dbReference type="ARBA" id="ARBA00032729"/>
    </source>
</evidence>
<evidence type="ECO:0000256" key="2">
    <source>
        <dbReference type="ARBA" id="ARBA00004947"/>
    </source>
</evidence>
<dbReference type="GO" id="GO:0033499">
    <property type="term" value="P:galactose catabolic process via UDP-galactose, Leloir pathway"/>
    <property type="evidence" value="ECO:0007669"/>
    <property type="project" value="TreeGrafter"/>
</dbReference>
<evidence type="ECO:0000313" key="9">
    <source>
        <dbReference type="EMBL" id="KOB52288.1"/>
    </source>
</evidence>
<dbReference type="STRING" id="104452.A0A0L7K3R6"/>
<comment type="pathway">
    <text evidence="2">Carbohydrate metabolism; galactose metabolism.</text>
</comment>
<name>A0A0L7K3R6_OPEBR</name>
<comment type="function">
    <text evidence="8">Mutarotase that catalyzes the interconversion of beta-D-galactose and alpha-D-galactose during galactose metabolism. Beta-D-galactose is metabolized in the liver into glucose 1-phosphate, the primary metabolic fuel, by the action of four enzymes that constitute the Leloir pathway: GALM, GALK1 (galactokinase), GALT (galactose-1-phosphate uridylyltransferase) and GALE (UDP-galactose-4'-epimerase). Involved in the maintenance of the equilibrium between the beta- and alpha-anomers of galactose, therefore ensuring a sufficient supply of the alpha-anomer for GALK1. Also active on D-glucose although shows a preference for galactose over glucose.</text>
</comment>
<dbReference type="EMBL" id="JTDY01012359">
    <property type="protein sequence ID" value="KOB52288.1"/>
    <property type="molecule type" value="Genomic_DNA"/>
</dbReference>
<dbReference type="InterPro" id="IPR011013">
    <property type="entry name" value="Gal_mutarotase_sf_dom"/>
</dbReference>
<dbReference type="GO" id="GO:0004034">
    <property type="term" value="F:aldose 1-epimerase activity"/>
    <property type="evidence" value="ECO:0007669"/>
    <property type="project" value="UniProtKB-EC"/>
</dbReference>
<reference evidence="9 10" key="1">
    <citation type="journal article" date="2015" name="Genome Biol. Evol.">
        <title>The genome of winter moth (Operophtera brumata) provides a genomic perspective on sexual dimorphism and phenology.</title>
        <authorList>
            <person name="Derks M.F."/>
            <person name="Smit S."/>
            <person name="Salis L."/>
            <person name="Schijlen E."/>
            <person name="Bossers A."/>
            <person name="Mateman C."/>
            <person name="Pijl A.S."/>
            <person name="de Ridder D."/>
            <person name="Groenen M.A."/>
            <person name="Visser M.E."/>
            <person name="Megens H.J."/>
        </authorList>
    </citation>
    <scope>NUCLEOTIDE SEQUENCE [LARGE SCALE GENOMIC DNA]</scope>
    <source>
        <strain evidence="9">WM2013NL</strain>
        <tissue evidence="9">Head and thorax</tissue>
    </source>
</reference>
<dbReference type="AlphaFoldDB" id="A0A0L7K3R6"/>
<evidence type="ECO:0000256" key="8">
    <source>
        <dbReference type="ARBA" id="ARBA00045743"/>
    </source>
</evidence>
<dbReference type="SUPFAM" id="SSF74650">
    <property type="entry name" value="Galactose mutarotase-like"/>
    <property type="match status" value="1"/>
</dbReference>
<sequence>MVTLTVEDFGTHNEQTVPDQNGVTSDIVLGFDDLDSYVSRNVPYLGAAVGRCANRIGGATFDIDGKSHWLIKNIGEDHLHGGTEGYPGDLLTNVTYDVTEENTFLMNFTASASKKTVVNLTNHSYFNLAGHDAGSEGLYDHVGGTAFDLRSATKLGDAMNKGHALFDDNFCVSTYGNKGLNFVSRVIHPPSGRTLELYSNQPGVQLYTGNFLPEASEPALIGKSGNYPDAVHHANFPSAVLRPGDVYKHDVVYKFGVEKCQETHPHVVSA</sequence>
<dbReference type="GO" id="GO:0030246">
    <property type="term" value="F:carbohydrate binding"/>
    <property type="evidence" value="ECO:0007669"/>
    <property type="project" value="InterPro"/>
</dbReference>
<evidence type="ECO:0000256" key="3">
    <source>
        <dbReference type="ARBA" id="ARBA00006206"/>
    </source>
</evidence>
<comment type="catalytic activity">
    <reaction evidence="1">
        <text>alpha-D-galactose = beta-D-galactose</text>
        <dbReference type="Rhea" id="RHEA:28675"/>
        <dbReference type="ChEBI" id="CHEBI:27667"/>
        <dbReference type="ChEBI" id="CHEBI:28061"/>
        <dbReference type="EC" id="5.1.3.3"/>
    </reaction>
    <physiologicalReaction direction="right-to-left" evidence="1">
        <dbReference type="Rhea" id="RHEA:28677"/>
    </physiologicalReaction>
</comment>
<dbReference type="InterPro" id="IPR014718">
    <property type="entry name" value="GH-type_carb-bd"/>
</dbReference>
<dbReference type="PANTHER" id="PTHR10091:SF0">
    <property type="entry name" value="GALACTOSE MUTAROTASE"/>
    <property type="match status" value="1"/>
</dbReference>
<dbReference type="CDD" id="cd09019">
    <property type="entry name" value="galactose_mutarotase_like"/>
    <property type="match status" value="1"/>
</dbReference>
<comment type="caution">
    <text evidence="9">The sequence shown here is derived from an EMBL/GenBank/DDBJ whole genome shotgun (WGS) entry which is preliminary data.</text>
</comment>
<evidence type="ECO:0000256" key="4">
    <source>
        <dbReference type="ARBA" id="ARBA00021023"/>
    </source>
</evidence>
<evidence type="ECO:0000313" key="10">
    <source>
        <dbReference type="Proteomes" id="UP000037510"/>
    </source>
</evidence>
<dbReference type="Pfam" id="PF01263">
    <property type="entry name" value="Aldose_epim"/>
    <property type="match status" value="1"/>
</dbReference>
<organism evidence="9 10">
    <name type="scientific">Operophtera brumata</name>
    <name type="common">Winter moth</name>
    <name type="synonym">Phalaena brumata</name>
    <dbReference type="NCBI Taxonomy" id="104452"/>
    <lineage>
        <taxon>Eukaryota</taxon>
        <taxon>Metazoa</taxon>
        <taxon>Ecdysozoa</taxon>
        <taxon>Arthropoda</taxon>
        <taxon>Hexapoda</taxon>
        <taxon>Insecta</taxon>
        <taxon>Pterygota</taxon>
        <taxon>Neoptera</taxon>
        <taxon>Endopterygota</taxon>
        <taxon>Lepidoptera</taxon>
        <taxon>Glossata</taxon>
        <taxon>Ditrysia</taxon>
        <taxon>Geometroidea</taxon>
        <taxon>Geometridae</taxon>
        <taxon>Larentiinae</taxon>
        <taxon>Operophtera</taxon>
    </lineage>
</organism>
<evidence type="ECO:0000256" key="5">
    <source>
        <dbReference type="ARBA" id="ARBA00023235"/>
    </source>
</evidence>
<evidence type="ECO:0000256" key="6">
    <source>
        <dbReference type="ARBA" id="ARBA00023277"/>
    </source>
</evidence>
<keyword evidence="5" id="KW-0413">Isomerase</keyword>
<dbReference type="PANTHER" id="PTHR10091">
    <property type="entry name" value="ALDOSE-1-EPIMERASE"/>
    <property type="match status" value="1"/>
</dbReference>
<keyword evidence="10" id="KW-1185">Reference proteome</keyword>
<dbReference type="PROSITE" id="PS00545">
    <property type="entry name" value="ALDOSE_1_EPIMERASE"/>
    <property type="match status" value="1"/>
</dbReference>
<dbReference type="UniPathway" id="UPA00214"/>
<dbReference type="Gene3D" id="2.70.98.10">
    <property type="match status" value="3"/>
</dbReference>
<keyword evidence="6" id="KW-0119">Carbohydrate metabolism</keyword>
<evidence type="ECO:0000256" key="1">
    <source>
        <dbReference type="ARBA" id="ARBA00001712"/>
    </source>
</evidence>
<accession>A0A0L7K3R6</accession>
<gene>
    <name evidence="9" type="ORF">OBRU01_26169</name>
</gene>
<comment type="similarity">
    <text evidence="3">Belongs to the aldose epimerase family.</text>
</comment>
<dbReference type="Proteomes" id="UP000037510">
    <property type="component" value="Unassembled WGS sequence"/>
</dbReference>
<dbReference type="InterPro" id="IPR018052">
    <property type="entry name" value="Ald1_epimerase_CS"/>
</dbReference>
<proteinExistence type="inferred from homology"/>
<protein>
    <recommendedName>
        <fullName evidence="4">Galactose mutarotase</fullName>
    </recommendedName>
    <alternativeName>
        <fullName evidence="7">Aldose 1-epimerase</fullName>
    </alternativeName>
</protein>
<dbReference type="GO" id="GO:0006006">
    <property type="term" value="P:glucose metabolic process"/>
    <property type="evidence" value="ECO:0007669"/>
    <property type="project" value="TreeGrafter"/>
</dbReference>
<dbReference type="InterPro" id="IPR047215">
    <property type="entry name" value="Galactose_mutarotase-like"/>
</dbReference>
<dbReference type="InterPro" id="IPR008183">
    <property type="entry name" value="Aldose_1/G6P_1-epimerase"/>
</dbReference>